<keyword evidence="6 8" id="KW-0472">Membrane</keyword>
<feature type="transmembrane region" description="Helical" evidence="8">
    <location>
        <begin position="140"/>
        <end position="163"/>
    </location>
</feature>
<organism evidence="10 11">
    <name type="scientific">Kineococcus glutinatus</name>
    <dbReference type="NCBI Taxonomy" id="1070872"/>
    <lineage>
        <taxon>Bacteria</taxon>
        <taxon>Bacillati</taxon>
        <taxon>Actinomycetota</taxon>
        <taxon>Actinomycetes</taxon>
        <taxon>Kineosporiales</taxon>
        <taxon>Kineosporiaceae</taxon>
        <taxon>Kineococcus</taxon>
    </lineage>
</organism>
<evidence type="ECO:0000256" key="1">
    <source>
        <dbReference type="ARBA" id="ARBA00004651"/>
    </source>
</evidence>
<feature type="transmembrane region" description="Helical" evidence="8">
    <location>
        <begin position="326"/>
        <end position="349"/>
    </location>
</feature>
<keyword evidence="3" id="KW-1003">Cell membrane</keyword>
<evidence type="ECO:0000256" key="3">
    <source>
        <dbReference type="ARBA" id="ARBA00022475"/>
    </source>
</evidence>
<dbReference type="PANTHER" id="PTHR40074">
    <property type="entry name" value="O-ACETYLTRANSFERASE WECH"/>
    <property type="match status" value="1"/>
</dbReference>
<evidence type="ECO:0000256" key="5">
    <source>
        <dbReference type="ARBA" id="ARBA00022989"/>
    </source>
</evidence>
<reference evidence="11" key="1">
    <citation type="journal article" date="2019" name="Int. J. Syst. Evol. Microbiol.">
        <title>The Global Catalogue of Microorganisms (GCM) 10K type strain sequencing project: providing services to taxonomists for standard genome sequencing and annotation.</title>
        <authorList>
            <consortium name="The Broad Institute Genomics Platform"/>
            <consortium name="The Broad Institute Genome Sequencing Center for Infectious Disease"/>
            <person name="Wu L."/>
            <person name="Ma J."/>
        </authorList>
    </citation>
    <scope>NUCLEOTIDE SEQUENCE [LARGE SCALE GENOMIC DNA]</scope>
    <source>
        <strain evidence="11">JCM 18126</strain>
    </source>
</reference>
<dbReference type="RefSeq" id="WP_345711116.1">
    <property type="nucleotide sequence ID" value="NZ_BAABIL010000106.1"/>
</dbReference>
<evidence type="ECO:0000313" key="11">
    <source>
        <dbReference type="Proteomes" id="UP001501195"/>
    </source>
</evidence>
<keyword evidence="4 8" id="KW-0812">Transmembrane</keyword>
<comment type="caution">
    <text evidence="10">The sequence shown here is derived from an EMBL/GenBank/DDBJ whole genome shotgun (WGS) entry which is preliminary data.</text>
</comment>
<feature type="compositionally biased region" description="Low complexity" evidence="7">
    <location>
        <begin position="380"/>
        <end position="402"/>
    </location>
</feature>
<dbReference type="Pfam" id="PF01757">
    <property type="entry name" value="Acyl_transf_3"/>
    <property type="match status" value="1"/>
</dbReference>
<feature type="region of interest" description="Disordered" evidence="7">
    <location>
        <begin position="372"/>
        <end position="402"/>
    </location>
</feature>
<keyword evidence="5 8" id="KW-1133">Transmembrane helix</keyword>
<evidence type="ECO:0000256" key="2">
    <source>
        <dbReference type="ARBA" id="ARBA00007400"/>
    </source>
</evidence>
<sequence>MTTPVQTSTTTTRLQWADAAKGLCVALVVLGHVTFFDYLDVVQRAWPQADRAQLLWSLSNQVLRPLRMPLFFAVAGFFAVRALQRPWPVVRRPRVATYAYLHVVWFAVWALAALAAGALVGAGVLRGGLGLVVPPEVPQLLLAAAVGGVGPWFLYALALYFVVGRLTRRLPAPLVVGVAALVAVAAFARWLPAPLGVEPVLENGVWYLAAARYPDVLRRWIARPRPARTALVWAAYVAVNLAVWRLAPPAAVAAVLEMPVRLLAVAASVHLAVLAAAALPRLAAPWVRLGRRTLPVYVLHPPLLFLLHVPLLALAEHVLRPLPGPLATAAALLYPAVVTAGLVLLAVAVHDLLQRAGAGWLFALPGGSAPRGVQLPPDPARGVVPAARPAQQQPGGAREPRP</sequence>
<evidence type="ECO:0000313" key="10">
    <source>
        <dbReference type="EMBL" id="GAA4968380.1"/>
    </source>
</evidence>
<keyword evidence="11" id="KW-1185">Reference proteome</keyword>
<dbReference type="PANTHER" id="PTHR40074:SF4">
    <property type="entry name" value="INNER MEMBRANE PROTEIN YCFT"/>
    <property type="match status" value="1"/>
</dbReference>
<proteinExistence type="inferred from homology"/>
<feature type="transmembrane region" description="Helical" evidence="8">
    <location>
        <begin position="262"/>
        <end position="282"/>
    </location>
</feature>
<dbReference type="EMBL" id="BAABIL010000106">
    <property type="protein sequence ID" value="GAA4968380.1"/>
    <property type="molecule type" value="Genomic_DNA"/>
</dbReference>
<evidence type="ECO:0000256" key="8">
    <source>
        <dbReference type="SAM" id="Phobius"/>
    </source>
</evidence>
<name>A0ABP9HDP7_9ACTN</name>
<evidence type="ECO:0000259" key="9">
    <source>
        <dbReference type="Pfam" id="PF01757"/>
    </source>
</evidence>
<feature type="domain" description="Acyltransferase 3" evidence="9">
    <location>
        <begin position="15"/>
        <end position="333"/>
    </location>
</feature>
<protein>
    <recommendedName>
        <fullName evidence="9">Acyltransferase 3 domain-containing protein</fullName>
    </recommendedName>
</protein>
<feature type="transmembrane region" description="Helical" evidence="8">
    <location>
        <begin position="66"/>
        <end position="83"/>
    </location>
</feature>
<evidence type="ECO:0000256" key="7">
    <source>
        <dbReference type="SAM" id="MobiDB-lite"/>
    </source>
</evidence>
<accession>A0ABP9HDP7</accession>
<comment type="similarity">
    <text evidence="2">Belongs to the acyltransferase 3 family.</text>
</comment>
<feature type="transmembrane region" description="Helical" evidence="8">
    <location>
        <begin position="170"/>
        <end position="192"/>
    </location>
</feature>
<evidence type="ECO:0000256" key="4">
    <source>
        <dbReference type="ARBA" id="ARBA00022692"/>
    </source>
</evidence>
<gene>
    <name evidence="10" type="ORF">GCM10023225_08420</name>
</gene>
<feature type="transmembrane region" description="Helical" evidence="8">
    <location>
        <begin position="95"/>
        <end position="120"/>
    </location>
</feature>
<dbReference type="InterPro" id="IPR002656">
    <property type="entry name" value="Acyl_transf_3_dom"/>
</dbReference>
<evidence type="ECO:0000256" key="6">
    <source>
        <dbReference type="ARBA" id="ARBA00023136"/>
    </source>
</evidence>
<comment type="subcellular location">
    <subcellularLocation>
        <location evidence="1">Cell membrane</location>
        <topology evidence="1">Multi-pass membrane protein</topology>
    </subcellularLocation>
</comment>
<feature type="transmembrane region" description="Helical" evidence="8">
    <location>
        <begin position="294"/>
        <end position="314"/>
    </location>
</feature>
<dbReference type="Proteomes" id="UP001501195">
    <property type="component" value="Unassembled WGS sequence"/>
</dbReference>